<sequence length="205" mass="20818">VYTTVCPSTSAPTTTAANPTTSWPQTQPTAATAVANSTSASTTTSPAPIPNSFGAVRYFISPSKSAPTTTATNQTTSWLPTQTTAAIAVTTSTSTSTTTSPAPIPKSFGAARYFEPTNPIPSETVAPAISISSSPATTSRLHNLTKCLHNISPSTLAPTTTATNPTTSWPPAQTTAAIAVTTSTSTSTTISPAPIANSFGATRYF</sequence>
<gene>
    <name evidence="2" type="ORF">QYM36_000945</name>
</gene>
<accession>A0AA88I992</accession>
<evidence type="ECO:0000313" key="2">
    <source>
        <dbReference type="EMBL" id="KAK2724250.1"/>
    </source>
</evidence>
<reference evidence="2" key="1">
    <citation type="submission" date="2023-07" db="EMBL/GenBank/DDBJ databases">
        <title>Chromosome-level genome assembly of Artemia franciscana.</title>
        <authorList>
            <person name="Jo E."/>
        </authorList>
    </citation>
    <scope>NUCLEOTIDE SEQUENCE</scope>
    <source>
        <tissue evidence="2">Whole body</tissue>
    </source>
</reference>
<feature type="non-terminal residue" evidence="2">
    <location>
        <position position="205"/>
    </location>
</feature>
<dbReference type="AlphaFoldDB" id="A0AA88I992"/>
<proteinExistence type="predicted"/>
<evidence type="ECO:0000313" key="3">
    <source>
        <dbReference type="Proteomes" id="UP001187531"/>
    </source>
</evidence>
<dbReference type="EMBL" id="JAVRJZ010000003">
    <property type="protein sequence ID" value="KAK2724250.1"/>
    <property type="molecule type" value="Genomic_DNA"/>
</dbReference>
<organism evidence="2 3">
    <name type="scientific">Artemia franciscana</name>
    <name type="common">Brine shrimp</name>
    <name type="synonym">Artemia sanfranciscana</name>
    <dbReference type="NCBI Taxonomy" id="6661"/>
    <lineage>
        <taxon>Eukaryota</taxon>
        <taxon>Metazoa</taxon>
        <taxon>Ecdysozoa</taxon>
        <taxon>Arthropoda</taxon>
        <taxon>Crustacea</taxon>
        <taxon>Branchiopoda</taxon>
        <taxon>Anostraca</taxon>
        <taxon>Artemiidae</taxon>
        <taxon>Artemia</taxon>
    </lineage>
</organism>
<feature type="non-terminal residue" evidence="2">
    <location>
        <position position="1"/>
    </location>
</feature>
<keyword evidence="3" id="KW-1185">Reference proteome</keyword>
<dbReference type="Proteomes" id="UP001187531">
    <property type="component" value="Unassembled WGS sequence"/>
</dbReference>
<comment type="caution">
    <text evidence="2">The sequence shown here is derived from an EMBL/GenBank/DDBJ whole genome shotgun (WGS) entry which is preliminary data.</text>
</comment>
<name>A0AA88I992_ARTSF</name>
<evidence type="ECO:0000256" key="1">
    <source>
        <dbReference type="SAM" id="MobiDB-lite"/>
    </source>
</evidence>
<feature type="region of interest" description="Disordered" evidence="1">
    <location>
        <begin position="1"/>
        <end position="48"/>
    </location>
</feature>
<protein>
    <submittedName>
        <fullName evidence="2">Uncharacterized protein</fullName>
    </submittedName>
</protein>